<evidence type="ECO:0000256" key="3">
    <source>
        <dbReference type="ARBA" id="ARBA00022679"/>
    </source>
</evidence>
<comment type="caution">
    <text evidence="5">The sequence shown here is derived from an EMBL/GenBank/DDBJ whole genome shotgun (WGS) entry which is preliminary data.</text>
</comment>
<keyword evidence="2" id="KW-0328">Glycosyltransferase</keyword>
<keyword evidence="4" id="KW-1133">Transmembrane helix</keyword>
<evidence type="ECO:0000256" key="2">
    <source>
        <dbReference type="ARBA" id="ARBA00022676"/>
    </source>
</evidence>
<dbReference type="InterPro" id="IPR008630">
    <property type="entry name" value="Glyco_trans_34"/>
</dbReference>
<dbReference type="GO" id="GO:0016757">
    <property type="term" value="F:glycosyltransferase activity"/>
    <property type="evidence" value="ECO:0007669"/>
    <property type="project" value="UniProtKB-KW"/>
</dbReference>
<keyword evidence="3" id="KW-0808">Transferase</keyword>
<dbReference type="PANTHER" id="PTHR31306:SF8">
    <property type="entry name" value="GLYCOSYLTRANSFERASE FAMILY 34 PROTEIN"/>
    <property type="match status" value="1"/>
</dbReference>
<gene>
    <name evidence="5" type="ORF">D0859_06005</name>
</gene>
<evidence type="ECO:0000256" key="1">
    <source>
        <dbReference type="ARBA" id="ARBA00005664"/>
    </source>
</evidence>
<dbReference type="AlphaFoldDB" id="A0A3M7IWZ1"/>
<name>A0A3M7IWZ1_HORWE</name>
<feature type="transmembrane region" description="Helical" evidence="4">
    <location>
        <begin position="31"/>
        <end position="52"/>
    </location>
</feature>
<organism evidence="5 6">
    <name type="scientific">Hortaea werneckii</name>
    <name type="common">Black yeast</name>
    <name type="synonym">Cladosporium werneckii</name>
    <dbReference type="NCBI Taxonomy" id="91943"/>
    <lineage>
        <taxon>Eukaryota</taxon>
        <taxon>Fungi</taxon>
        <taxon>Dikarya</taxon>
        <taxon>Ascomycota</taxon>
        <taxon>Pezizomycotina</taxon>
        <taxon>Dothideomycetes</taxon>
        <taxon>Dothideomycetidae</taxon>
        <taxon>Mycosphaerellales</taxon>
        <taxon>Teratosphaeriaceae</taxon>
        <taxon>Hortaea</taxon>
    </lineage>
</organism>
<evidence type="ECO:0000313" key="5">
    <source>
        <dbReference type="EMBL" id="RMZ29893.1"/>
    </source>
</evidence>
<dbReference type="PANTHER" id="PTHR31306">
    <property type="entry name" value="ALPHA-1,6-MANNOSYLTRANSFERASE MNN11-RELATED"/>
    <property type="match status" value="1"/>
</dbReference>
<dbReference type="Proteomes" id="UP000281677">
    <property type="component" value="Unassembled WGS sequence"/>
</dbReference>
<proteinExistence type="inferred from homology"/>
<evidence type="ECO:0000256" key="4">
    <source>
        <dbReference type="SAM" id="Phobius"/>
    </source>
</evidence>
<protein>
    <recommendedName>
        <fullName evidence="7">Galactosyl transferase GMA12/MNN10 family protein</fullName>
    </recommendedName>
</protein>
<accession>A0A3M7IWZ1</accession>
<keyword evidence="4" id="KW-0472">Membrane</keyword>
<dbReference type="Gene3D" id="3.90.550.10">
    <property type="entry name" value="Spore Coat Polysaccharide Biosynthesis Protein SpsA, Chain A"/>
    <property type="match status" value="1"/>
</dbReference>
<dbReference type="GO" id="GO:0006487">
    <property type="term" value="P:protein N-linked glycosylation"/>
    <property type="evidence" value="ECO:0007669"/>
    <property type="project" value="TreeGrafter"/>
</dbReference>
<sequence>MVRGLNSSQNTAMMHVESFLLSRPSLCLRPLAVILPIATFTFLSLLAGRALFIKAYSPDALKPLSISSPSSICHKNDLAFCEPPSVKGTHAYHLKALELQLLQSAWSKRSKRSTVGKVFVRYGKYLDDYEPAFASHQLHSLLHGYEHFVLDSPIIDGLWVKEAALLQIVLEQLALPENERLQWLMWADADTLILNALTPLELFLPPESAPELADVQLLHTKDWNGLNNGVFFLRVSAWSIDFLSAILAYRTFKPDAELAFTEQSAMANVLEMPEYKNKAVECPAPWFNGYQSDGEHDKEQQVREGGLLVHFPGVEDKLAAIGQWVDKCKNERNNCEKVFGDMPGYLEEIEMFWEEVRSRRQDGDPKSE</sequence>
<evidence type="ECO:0008006" key="7">
    <source>
        <dbReference type="Google" id="ProtNLM"/>
    </source>
</evidence>
<dbReference type="VEuPathDB" id="FungiDB:BTJ68_10837"/>
<dbReference type="EMBL" id="QWIT01000149">
    <property type="protein sequence ID" value="RMZ29893.1"/>
    <property type="molecule type" value="Genomic_DNA"/>
</dbReference>
<dbReference type="GO" id="GO:0000139">
    <property type="term" value="C:Golgi membrane"/>
    <property type="evidence" value="ECO:0007669"/>
    <property type="project" value="TreeGrafter"/>
</dbReference>
<keyword evidence="4" id="KW-0812">Transmembrane</keyword>
<evidence type="ECO:0000313" key="6">
    <source>
        <dbReference type="Proteomes" id="UP000281677"/>
    </source>
</evidence>
<dbReference type="Pfam" id="PF05637">
    <property type="entry name" value="Glyco_transf_34"/>
    <property type="match status" value="1"/>
</dbReference>
<comment type="similarity">
    <text evidence="1">Belongs to the glycosyltransferase 34 family.</text>
</comment>
<reference evidence="5 6" key="1">
    <citation type="journal article" date="2018" name="BMC Genomics">
        <title>Genomic evidence for intraspecific hybridization in a clonal and extremely halotolerant yeast.</title>
        <authorList>
            <person name="Gostincar C."/>
            <person name="Stajich J.E."/>
            <person name="Zupancic J."/>
            <person name="Zalar P."/>
            <person name="Gunde-Cimerman N."/>
        </authorList>
    </citation>
    <scope>NUCLEOTIDE SEQUENCE [LARGE SCALE GENOMIC DNA]</scope>
    <source>
        <strain evidence="5 6">EXF-120</strain>
    </source>
</reference>
<dbReference type="InterPro" id="IPR029044">
    <property type="entry name" value="Nucleotide-diphossugar_trans"/>
</dbReference>
<dbReference type="OrthoDB" id="407658at2759"/>